<organism evidence="1 2">
    <name type="scientific">Cotesia glomerata</name>
    <name type="common">Lepidopteran parasitic wasp</name>
    <name type="synonym">Apanteles glomeratus</name>
    <dbReference type="NCBI Taxonomy" id="32391"/>
    <lineage>
        <taxon>Eukaryota</taxon>
        <taxon>Metazoa</taxon>
        <taxon>Ecdysozoa</taxon>
        <taxon>Arthropoda</taxon>
        <taxon>Hexapoda</taxon>
        <taxon>Insecta</taxon>
        <taxon>Pterygota</taxon>
        <taxon>Neoptera</taxon>
        <taxon>Endopterygota</taxon>
        <taxon>Hymenoptera</taxon>
        <taxon>Apocrita</taxon>
        <taxon>Ichneumonoidea</taxon>
        <taxon>Braconidae</taxon>
        <taxon>Microgastrinae</taxon>
        <taxon>Cotesia</taxon>
    </lineage>
</organism>
<evidence type="ECO:0000313" key="1">
    <source>
        <dbReference type="EMBL" id="KAH0563716.1"/>
    </source>
</evidence>
<comment type="caution">
    <text evidence="1">The sequence shown here is derived from an EMBL/GenBank/DDBJ whole genome shotgun (WGS) entry which is preliminary data.</text>
</comment>
<dbReference type="Proteomes" id="UP000826195">
    <property type="component" value="Unassembled WGS sequence"/>
</dbReference>
<keyword evidence="2" id="KW-1185">Reference proteome</keyword>
<dbReference type="AlphaFoldDB" id="A0AAV7ILA3"/>
<gene>
    <name evidence="1" type="ORF">KQX54_005004</name>
</gene>
<sequence>MNPSEPTCTEVLSSKMKDVIDVLAMQREKRNILQKSITIDYTISSDSFAISRFIFECGNYDNFTSFIL</sequence>
<proteinExistence type="predicted"/>
<protein>
    <submittedName>
        <fullName evidence="1">Uncharacterized protein</fullName>
    </submittedName>
</protein>
<evidence type="ECO:0000313" key="2">
    <source>
        <dbReference type="Proteomes" id="UP000826195"/>
    </source>
</evidence>
<dbReference type="EMBL" id="JAHXZJ010000002">
    <property type="protein sequence ID" value="KAH0563716.1"/>
    <property type="molecule type" value="Genomic_DNA"/>
</dbReference>
<accession>A0AAV7ILA3</accession>
<reference evidence="1 2" key="1">
    <citation type="journal article" date="2021" name="J. Hered.">
        <title>A chromosome-level genome assembly of the parasitoid wasp, Cotesia glomerata (Hymenoptera: Braconidae).</title>
        <authorList>
            <person name="Pinto B.J."/>
            <person name="Weis J.J."/>
            <person name="Gamble T."/>
            <person name="Ode P.J."/>
            <person name="Paul R."/>
            <person name="Zaspel J.M."/>
        </authorList>
    </citation>
    <scope>NUCLEOTIDE SEQUENCE [LARGE SCALE GENOMIC DNA]</scope>
    <source>
        <strain evidence="1">CgM1</strain>
    </source>
</reference>
<name>A0AAV7ILA3_COTGL</name>